<reference evidence="3" key="1">
    <citation type="submission" date="2020-05" db="EMBL/GenBank/DDBJ databases">
        <title>Phylogenomic resolution of chytrid fungi.</title>
        <authorList>
            <person name="Stajich J.E."/>
            <person name="Amses K."/>
            <person name="Simmons R."/>
            <person name="Seto K."/>
            <person name="Myers J."/>
            <person name="Bonds A."/>
            <person name="Quandt C.A."/>
            <person name="Barry K."/>
            <person name="Liu P."/>
            <person name="Grigoriev I."/>
            <person name="Longcore J.E."/>
            <person name="James T.Y."/>
        </authorList>
    </citation>
    <scope>NUCLEOTIDE SEQUENCE</scope>
    <source>
        <strain evidence="3">PLAUS21</strain>
    </source>
</reference>
<sequence length="1838" mass="202120">MSDSFTFDEQKLFALDTLEKKELYLFQWLSTLEKDLLKLTFNQQQQQYLESVLMLYLTSNIPLPNRPTRHLIANCLNTIYRKGDTRTLFDTLSKIQQHMNSKKLDDPAIKIALIHCIGSVSLEHGSKVMSLFAETCSIFQKVLKYAKDADVNLRYETLIALGNAVRGAGRGANDATVKELVRLANKGISDKLPIIRKASCKLLEAVYLSTSQQPPMSIAEFDYVITGIIKYSDASTKQIRNSISSLVANILQLSQKIVPAPKEIPQPDRPILTIEEMLSLLPSLFIKANNPEAKITIVESFTVLLQQLGVQFIEGQYTLICKYCFELAAHPKITQKNDIYLAQESSSFILRQVIGKNLTESGQIRSCKELAGRLSKWPAEFIPDANAILILKELGALIADLGPAAVTIQDDILEPLLNFTLHGSYQVKLQLALCLRDFSLALPQHITKIMNKLIAAVQKELPSMNSDRNDTVDRVVSYGIILSSVIGIISSRSLYVAYEDAAIIFGLATQLLKSHVMTKDYTVMAGQAKLGWTLIGSLMSLGPNFVRVHVSQLLLIWKGVFPKQQPKDVAVTRTEIEWNYLLTSRESALAALESFLIFNSKELVTGDVAKRIVVSLNNTMQFLVSVNGGYGPIDDKPATPAQQKLYKKECQLRQRLFHCFKLVTPPSIYDSIYTPLVKASIDAFAMDPDKPDRFLATLGTKDGALFGTIGGKDTGALVIESVVTTSLLDDTATKVAVDSGAEDRLISKTRIKDSNTKTLDELIEKKVIPALENDPHCVYLNSKPLSPSAIEPLELPVPSNVALVDSAIELFALLFPLQNAQSQETLAEQLIKSANHQGGRITPIRKAACQINSLVAAIGCLKYISAKKGNISSQKILVAFRDLVSVILDLQKGLVKSSDPLIRTLSCDIIGRVARVSGNAQFINPIIQEYVDLVVNNRDPDVRAGASLALGSINHFVGGMAAGSHLRTVVGILNSLASDSHPLVHTWALHSLWLTIESAGLMYGPFVNSTLSMIAKLYMTETHEPSASCANIPGIENNEDVYPAFGKILHALLGVIGPELQDSSKIRDICFNLFEQLKNDENPSVVVEAIKCIQNFIMFAPKYVDVPTIIPFLQSQLTIKGKSQSSLIRTAAVTCLYQLTRRDPGPVLGAALNNTLEEQLFALFDVETDISVRDEIRDILKALLLHVAPEKPSRWIELCKNILSKNSLEKSEKEEAVKVEVREDNDEGEGEGESEVPQPRKPTATAQPPVAAPTIQVVLLPRWRTQVFALGCLRDVLQAVLARNFKEDTNLLLARKVRALNPSDLTKSDYLVFKLGDLIRLAFNSSTGSVIFLRMVGLQFLKDVLEIFQTSPDPEFAGHSILEQYEAQIISALAPAFYADAYPELISKACEVCAYFLGSKIVEEVTVSSRAFKLLSSQLEQLSGSEIKTAGRTPNAQVMVKLAVLAGWASFYLAIPSPDKITELFDKHLDDLVRLWLATLKDFALLEQDTEVATGIYSNASKDITLPLYRKSSHLICNAVTQVISTKLEKLETFPNNTGASEPTITKEFYTVIGICTEYLASVPSSATGNNSNDGGSSHTISFLKSIGNILTPRVIGDGTAEVDVLIEVLGVFDKLAQTEEPGVQIATLAALSQMLAHFATILLSNSESASVLKVTRIVYNTIACYVPGLSTNPTANVACNKPLSNEGAQALFKALELFTFICTSTKVDIQIRREMQPIFITIILALISTKKIAYVSPQALPYFKLTLQTLEAYQSEYPDLKTLAQSTVAYLIEKIETLLDDSTQEKDTIPLLKNLTTTLVLVLTTCPNASYQASLHQRLYSILSDMCTCNESDVLVA</sequence>
<gene>
    <name evidence="3" type="ORF">HK103_001848</name>
</gene>
<feature type="compositionally biased region" description="Acidic residues" evidence="2">
    <location>
        <begin position="1223"/>
        <end position="1234"/>
    </location>
</feature>
<keyword evidence="4" id="KW-1185">Reference proteome</keyword>
<dbReference type="SUPFAM" id="SSF48371">
    <property type="entry name" value="ARM repeat"/>
    <property type="match status" value="2"/>
</dbReference>
<evidence type="ECO:0000256" key="1">
    <source>
        <dbReference type="ARBA" id="ARBA00008304"/>
    </source>
</evidence>
<protein>
    <recommendedName>
        <fullName evidence="5">Clathrin-coated vesicle protein</fullName>
    </recommendedName>
</protein>
<dbReference type="Pfam" id="PF20210">
    <property type="entry name" value="Laa1_Sip1_HTR5"/>
    <property type="match status" value="1"/>
</dbReference>
<proteinExistence type="inferred from homology"/>
<dbReference type="InterPro" id="IPR016024">
    <property type="entry name" value="ARM-type_fold"/>
</dbReference>
<dbReference type="GO" id="GO:0042147">
    <property type="term" value="P:retrograde transport, endosome to Golgi"/>
    <property type="evidence" value="ECO:0007669"/>
    <property type="project" value="TreeGrafter"/>
</dbReference>
<dbReference type="InterPro" id="IPR040108">
    <property type="entry name" value="Laa1/Sip1/HEATR5"/>
</dbReference>
<dbReference type="Proteomes" id="UP001210925">
    <property type="component" value="Unassembled WGS sequence"/>
</dbReference>
<organism evidence="3 4">
    <name type="scientific">Boothiomyces macroporosus</name>
    <dbReference type="NCBI Taxonomy" id="261099"/>
    <lineage>
        <taxon>Eukaryota</taxon>
        <taxon>Fungi</taxon>
        <taxon>Fungi incertae sedis</taxon>
        <taxon>Chytridiomycota</taxon>
        <taxon>Chytridiomycota incertae sedis</taxon>
        <taxon>Chytridiomycetes</taxon>
        <taxon>Rhizophydiales</taxon>
        <taxon>Terramycetaceae</taxon>
        <taxon>Boothiomyces</taxon>
    </lineage>
</organism>
<dbReference type="PANTHER" id="PTHR21663:SF0">
    <property type="entry name" value="HEAT REPEAT-CONTAINING PROTEIN 5B"/>
    <property type="match status" value="1"/>
</dbReference>
<evidence type="ECO:0000313" key="4">
    <source>
        <dbReference type="Proteomes" id="UP001210925"/>
    </source>
</evidence>
<comment type="caution">
    <text evidence="3">The sequence shown here is derived from an EMBL/GenBank/DDBJ whole genome shotgun (WGS) entry which is preliminary data.</text>
</comment>
<dbReference type="InterPro" id="IPR011989">
    <property type="entry name" value="ARM-like"/>
</dbReference>
<accession>A0AAD5UDK0</accession>
<feature type="region of interest" description="Disordered" evidence="2">
    <location>
        <begin position="1214"/>
        <end position="1248"/>
    </location>
</feature>
<dbReference type="Gene3D" id="1.25.10.10">
    <property type="entry name" value="Leucine-rich Repeat Variant"/>
    <property type="match status" value="2"/>
</dbReference>
<dbReference type="GO" id="GO:0030139">
    <property type="term" value="C:endocytic vesicle"/>
    <property type="evidence" value="ECO:0007669"/>
    <property type="project" value="TreeGrafter"/>
</dbReference>
<dbReference type="PANTHER" id="PTHR21663">
    <property type="entry name" value="HYPOTHETICAL HEAT DOMAIN-CONTAINING"/>
    <property type="match status" value="1"/>
</dbReference>
<dbReference type="GO" id="GO:0008104">
    <property type="term" value="P:intracellular protein localization"/>
    <property type="evidence" value="ECO:0007669"/>
    <property type="project" value="TreeGrafter"/>
</dbReference>
<dbReference type="GO" id="GO:0006897">
    <property type="term" value="P:endocytosis"/>
    <property type="evidence" value="ECO:0007669"/>
    <property type="project" value="TreeGrafter"/>
</dbReference>
<name>A0AAD5UDK0_9FUNG</name>
<dbReference type="GO" id="GO:0005794">
    <property type="term" value="C:Golgi apparatus"/>
    <property type="evidence" value="ECO:0007669"/>
    <property type="project" value="TreeGrafter"/>
</dbReference>
<dbReference type="GO" id="GO:0016020">
    <property type="term" value="C:membrane"/>
    <property type="evidence" value="ECO:0007669"/>
    <property type="project" value="TreeGrafter"/>
</dbReference>
<dbReference type="EMBL" id="JADGKB010000155">
    <property type="protein sequence ID" value="KAJ3252081.1"/>
    <property type="molecule type" value="Genomic_DNA"/>
</dbReference>
<dbReference type="InterPro" id="IPR046837">
    <property type="entry name" value="Laa1/Sip1/HEATR5-like_HEAT"/>
</dbReference>
<evidence type="ECO:0008006" key="5">
    <source>
        <dbReference type="Google" id="ProtNLM"/>
    </source>
</evidence>
<comment type="similarity">
    <text evidence="1">Belongs to the HEATR5 family.</text>
</comment>
<evidence type="ECO:0000256" key="2">
    <source>
        <dbReference type="SAM" id="MobiDB-lite"/>
    </source>
</evidence>
<dbReference type="GO" id="GO:0005829">
    <property type="term" value="C:cytosol"/>
    <property type="evidence" value="ECO:0007669"/>
    <property type="project" value="GOC"/>
</dbReference>
<evidence type="ECO:0000313" key="3">
    <source>
        <dbReference type="EMBL" id="KAJ3252081.1"/>
    </source>
</evidence>